<dbReference type="AlphaFoldDB" id="A0A317E7A5"/>
<dbReference type="InterPro" id="IPR029068">
    <property type="entry name" value="Glyas_Bleomycin-R_OHBP_Dase"/>
</dbReference>
<comment type="caution">
    <text evidence="3">The sequence shown here is derived from an EMBL/GenBank/DDBJ whole genome shotgun (WGS) entry which is preliminary data.</text>
</comment>
<evidence type="ECO:0000256" key="1">
    <source>
        <dbReference type="SAM" id="MobiDB-lite"/>
    </source>
</evidence>
<protein>
    <recommendedName>
        <fullName evidence="2">VOC domain-containing protein</fullName>
    </recommendedName>
</protein>
<feature type="region of interest" description="Disordered" evidence="1">
    <location>
        <begin position="1"/>
        <end position="71"/>
    </location>
</feature>
<dbReference type="Proteomes" id="UP000246077">
    <property type="component" value="Unassembled WGS sequence"/>
</dbReference>
<evidence type="ECO:0000259" key="2">
    <source>
        <dbReference type="PROSITE" id="PS51819"/>
    </source>
</evidence>
<dbReference type="Gene3D" id="3.10.180.10">
    <property type="entry name" value="2,3-Dihydroxybiphenyl 1,2-Dioxygenase, domain 1"/>
    <property type="match status" value="2"/>
</dbReference>
<dbReference type="PROSITE" id="PS51819">
    <property type="entry name" value="VOC"/>
    <property type="match status" value="1"/>
</dbReference>
<dbReference type="InterPro" id="IPR037523">
    <property type="entry name" value="VOC_core"/>
</dbReference>
<reference evidence="4" key="1">
    <citation type="submission" date="2018-05" db="EMBL/GenBank/DDBJ databases">
        <title>Zavarzinia sp. HR-AS.</title>
        <authorList>
            <person name="Lee Y."/>
            <person name="Jeon C.O."/>
        </authorList>
    </citation>
    <scope>NUCLEOTIDE SEQUENCE [LARGE SCALE GENOMIC DNA]</scope>
    <source>
        <strain evidence="4">DSM 1231</strain>
    </source>
</reference>
<keyword evidence="4" id="KW-1185">Reference proteome</keyword>
<dbReference type="InterPro" id="IPR004360">
    <property type="entry name" value="Glyas_Fos-R_dOase_dom"/>
</dbReference>
<proteinExistence type="predicted"/>
<dbReference type="EMBL" id="QGLF01000003">
    <property type="protein sequence ID" value="PWR20965.1"/>
    <property type="molecule type" value="Genomic_DNA"/>
</dbReference>
<organism evidence="3 4">
    <name type="scientific">Zavarzinia compransoris</name>
    <dbReference type="NCBI Taxonomy" id="1264899"/>
    <lineage>
        <taxon>Bacteria</taxon>
        <taxon>Pseudomonadati</taxon>
        <taxon>Pseudomonadota</taxon>
        <taxon>Alphaproteobacteria</taxon>
        <taxon>Rhodospirillales</taxon>
        <taxon>Zavarziniaceae</taxon>
        <taxon>Zavarzinia</taxon>
    </lineage>
</organism>
<sequence>MEPGPGRGRHPGTDGAGASVHRARHRARPGAAQILGQRPEEGRGPVRPAARHGPHLYRGQTAGRTGAGQKTKEQEDVTAPLLAAPAYARLPVADIAAAGRFARDILGLPPGPALDGIACFRASQRQHDLSFTGPEGIAALGVELRDEAALEAAEAALGAAGFAHRRAGAEECRRRLADAVLLTADRSGNAVDLVLRPHYGGRRCHLLRDTGILGLHSVGLRSTDPAGDLAFWQALGAGVSDHVGDIAYLRIDGRHHRIALHPARRPGLLNVAFAVEGLDHVMQASYFAAEHQVRVLHGPGRQAVSGLVFLHLAGPEGHIVSLVAGDDEIGPGPRRPRRFPFRADTLCTWGSLCTEVPEWQAEAGR</sequence>
<dbReference type="OrthoDB" id="9803142at2"/>
<accession>A0A317E7A5</accession>
<dbReference type="SUPFAM" id="SSF54593">
    <property type="entry name" value="Glyoxalase/Bleomycin resistance protein/Dihydroxybiphenyl dioxygenase"/>
    <property type="match status" value="2"/>
</dbReference>
<name>A0A317E7A5_9PROT</name>
<gene>
    <name evidence="3" type="ORF">DKG75_13320</name>
</gene>
<evidence type="ECO:0000313" key="4">
    <source>
        <dbReference type="Proteomes" id="UP000246077"/>
    </source>
</evidence>
<dbReference type="Pfam" id="PF00903">
    <property type="entry name" value="Glyoxalase"/>
    <property type="match status" value="1"/>
</dbReference>
<evidence type="ECO:0000313" key="3">
    <source>
        <dbReference type="EMBL" id="PWR20965.1"/>
    </source>
</evidence>
<feature type="domain" description="VOC" evidence="2">
    <location>
        <begin position="214"/>
        <end position="325"/>
    </location>
</feature>